<dbReference type="PANTHER" id="PTHR43399">
    <property type="entry name" value="SUBTILISIN-RELATED"/>
    <property type="match status" value="1"/>
</dbReference>
<feature type="active site" description="Charge relay system" evidence="5">
    <location>
        <position position="193"/>
    </location>
</feature>
<evidence type="ECO:0000259" key="7">
    <source>
        <dbReference type="Pfam" id="PF22148"/>
    </source>
</evidence>
<reference evidence="8" key="1">
    <citation type="submission" date="2015-02" db="EMBL/GenBank/DDBJ databases">
        <title>Genome Assembly of Bacillaceae bacterium MTCC 8252.</title>
        <authorList>
            <person name="Verma A."/>
            <person name="Khatri I."/>
            <person name="Mual P."/>
            <person name="Subramanian S."/>
            <person name="Krishnamurthi S."/>
        </authorList>
    </citation>
    <scope>NUCLEOTIDE SEQUENCE [LARGE SCALE GENOMIC DNA]</scope>
    <source>
        <strain evidence="8">MTCC 8252</strain>
    </source>
</reference>
<evidence type="ECO:0000313" key="8">
    <source>
        <dbReference type="EMBL" id="KKB41207.1"/>
    </source>
</evidence>
<comment type="similarity">
    <text evidence="1 5">Belongs to the peptidase S8 family.</text>
</comment>
<evidence type="ECO:0000256" key="4">
    <source>
        <dbReference type="ARBA" id="ARBA00022825"/>
    </source>
</evidence>
<evidence type="ECO:0000256" key="5">
    <source>
        <dbReference type="PROSITE-ProRule" id="PRU01240"/>
    </source>
</evidence>
<dbReference type="PROSITE" id="PS51892">
    <property type="entry name" value="SUBTILASE"/>
    <property type="match status" value="1"/>
</dbReference>
<organism evidence="8 9">
    <name type="scientific">Bacillus thermotolerans</name>
    <name type="common">Quasibacillus thermotolerans</name>
    <dbReference type="NCBI Taxonomy" id="1221996"/>
    <lineage>
        <taxon>Bacteria</taxon>
        <taxon>Bacillati</taxon>
        <taxon>Bacillota</taxon>
        <taxon>Bacilli</taxon>
        <taxon>Bacillales</taxon>
        <taxon>Bacillaceae</taxon>
        <taxon>Bacillus</taxon>
    </lineage>
</organism>
<dbReference type="OrthoDB" id="9798386at2"/>
<feature type="active site" description="Charge relay system" evidence="5">
    <location>
        <position position="161"/>
    </location>
</feature>
<dbReference type="RefSeq" id="WP_052725849.1">
    <property type="nucleotide sequence ID" value="NZ_JWIR02000024.1"/>
</dbReference>
<dbReference type="Gene3D" id="3.40.50.200">
    <property type="entry name" value="Peptidase S8/S53 domain"/>
    <property type="match status" value="1"/>
</dbReference>
<sequence>MRGLFGLWKAMLSSVIAAGVGMSMWGSEGRVEAAELPVSKPAHVLQASYVKSELVIQFESALPPVEREALYEKYGLTEQSSLMNGLFVNVEVKEKQPLQQMMLSLQKEPTVQRAERNYHVTPQLQPSDPSYSRQWFHRMIQSPKAWDQTRGRPQVTVAVIDGGLDLTHTEFAGRIVKPYNVVANGAIVDRDRHGTHVAGIIGAAMNGAGVTGVAPGVRLMPIDVFQGEYAESYDIAEAMMYAADQGADVINLSLGTYVYSSVMEYAAAYALEKGTLVVAAAGNEGTSLPMYPAAFSKVIGVSAVDEKDHITGFSNVGRHINLSAPGENVYSTMPVHSYGYDSGTSMAAPVVSGTAALVLSKNPFLTPQQVMRILYQSSVDLGHPSMDDSYGHGRVDAHQALALTPKPMGAISLNTKEFRMTGKTNIRAALSVRGSMRGLVYVEDASGRRVRTLINGELPKQGGFVAYWNGKQDNGDFAPAGKYSVVFRLADNRQSLSQRAEVQVIPDLPPVITADAADMTMTKEKPSAKVTFAIDRSLFITAAVYNEQGKLVKPLLTRKALPARRHHLSWDGTNGNLKKMPPGDYQIILTGTDLQNNSTKETVWVRIE</sequence>
<evidence type="ECO:0000313" key="9">
    <source>
        <dbReference type="Proteomes" id="UP000031563"/>
    </source>
</evidence>
<keyword evidence="4 5" id="KW-0720">Serine protease</keyword>
<dbReference type="STRING" id="1221996.QY95_00914"/>
<feature type="domain" description="Fervidolysin-like N-terminal prodomain" evidence="7">
    <location>
        <begin position="46"/>
        <end position="117"/>
    </location>
</feature>
<dbReference type="InterPro" id="IPR051048">
    <property type="entry name" value="Peptidase_S8/S53_subtilisin"/>
</dbReference>
<dbReference type="Gene3D" id="2.60.40.4070">
    <property type="match status" value="2"/>
</dbReference>
<evidence type="ECO:0000256" key="2">
    <source>
        <dbReference type="ARBA" id="ARBA00022670"/>
    </source>
</evidence>
<comment type="caution">
    <text evidence="8">The sequence shown here is derived from an EMBL/GenBank/DDBJ whole genome shotgun (WGS) entry which is preliminary data.</text>
</comment>
<dbReference type="InterPro" id="IPR036852">
    <property type="entry name" value="Peptidase_S8/S53_dom_sf"/>
</dbReference>
<evidence type="ECO:0000259" key="6">
    <source>
        <dbReference type="Pfam" id="PF00082"/>
    </source>
</evidence>
<dbReference type="EMBL" id="JWIR02000024">
    <property type="protein sequence ID" value="KKB41207.1"/>
    <property type="molecule type" value="Genomic_DNA"/>
</dbReference>
<dbReference type="Pfam" id="PF00082">
    <property type="entry name" value="Peptidase_S8"/>
    <property type="match status" value="1"/>
</dbReference>
<dbReference type="InterPro" id="IPR000209">
    <property type="entry name" value="Peptidase_S8/S53_dom"/>
</dbReference>
<dbReference type="GO" id="GO:0006508">
    <property type="term" value="P:proteolysis"/>
    <property type="evidence" value="ECO:0007669"/>
    <property type="project" value="UniProtKB-KW"/>
</dbReference>
<dbReference type="InterPro" id="IPR015500">
    <property type="entry name" value="Peptidase_S8_subtilisin-rel"/>
</dbReference>
<dbReference type="GO" id="GO:0004252">
    <property type="term" value="F:serine-type endopeptidase activity"/>
    <property type="evidence" value="ECO:0007669"/>
    <property type="project" value="UniProtKB-UniRule"/>
</dbReference>
<feature type="active site" description="Charge relay system" evidence="5">
    <location>
        <position position="345"/>
    </location>
</feature>
<name>A0A0F5I7Q8_BACTR</name>
<dbReference type="PROSITE" id="PS00138">
    <property type="entry name" value="SUBTILASE_SER"/>
    <property type="match status" value="1"/>
</dbReference>
<protein>
    <submittedName>
        <fullName evidence="8">Alkaline protease</fullName>
    </submittedName>
</protein>
<evidence type="ECO:0000256" key="3">
    <source>
        <dbReference type="ARBA" id="ARBA00022801"/>
    </source>
</evidence>
<dbReference type="AlphaFoldDB" id="A0A0F5I7Q8"/>
<gene>
    <name evidence="8" type="ORF">QY95_00914</name>
</gene>
<feature type="domain" description="Peptidase S8/S53" evidence="6">
    <location>
        <begin position="154"/>
        <end position="393"/>
    </location>
</feature>
<dbReference type="PRINTS" id="PR00723">
    <property type="entry name" value="SUBTILISIN"/>
</dbReference>
<dbReference type="InterPro" id="IPR023828">
    <property type="entry name" value="Peptidase_S8_Ser-AS"/>
</dbReference>
<keyword evidence="3 5" id="KW-0378">Hydrolase</keyword>
<dbReference type="Pfam" id="PF22148">
    <property type="entry name" value="Fervidolysin_NPro-like"/>
    <property type="match status" value="1"/>
</dbReference>
<dbReference type="PANTHER" id="PTHR43399:SF4">
    <property type="entry name" value="CELL WALL-ASSOCIATED PROTEASE"/>
    <property type="match status" value="1"/>
</dbReference>
<dbReference type="PROSITE" id="PS00137">
    <property type="entry name" value="SUBTILASE_HIS"/>
    <property type="match status" value="1"/>
</dbReference>
<accession>A0A0F5I7Q8</accession>
<proteinExistence type="inferred from homology"/>
<keyword evidence="2 5" id="KW-0645">Protease</keyword>
<dbReference type="Proteomes" id="UP000031563">
    <property type="component" value="Unassembled WGS sequence"/>
</dbReference>
<keyword evidence="9" id="KW-1185">Reference proteome</keyword>
<dbReference type="SUPFAM" id="SSF52743">
    <property type="entry name" value="Subtilisin-like"/>
    <property type="match status" value="1"/>
</dbReference>
<dbReference type="InterPro" id="IPR054399">
    <property type="entry name" value="Fervidolysin-like_N_prodom"/>
</dbReference>
<evidence type="ECO:0000256" key="1">
    <source>
        <dbReference type="ARBA" id="ARBA00011073"/>
    </source>
</evidence>
<dbReference type="InterPro" id="IPR022398">
    <property type="entry name" value="Peptidase_S8_His-AS"/>
</dbReference>